<dbReference type="SMART" id="SM00448">
    <property type="entry name" value="REC"/>
    <property type="match status" value="1"/>
</dbReference>
<keyword evidence="1 2" id="KW-0597">Phosphoprotein</keyword>
<reference evidence="4 5" key="1">
    <citation type="submission" date="2012-06" db="EMBL/GenBank/DDBJ databases">
        <title>Complete genome of Terriglobus roseus DSM 18391.</title>
        <authorList>
            <consortium name="US DOE Joint Genome Institute (JGI-PGF)"/>
            <person name="Lucas S."/>
            <person name="Copeland A."/>
            <person name="Lapidus A."/>
            <person name="Glavina del Rio T."/>
            <person name="Dalin E."/>
            <person name="Tice H."/>
            <person name="Bruce D."/>
            <person name="Goodwin L."/>
            <person name="Pitluck S."/>
            <person name="Peters L."/>
            <person name="Mikhailova N."/>
            <person name="Munk A.C.C."/>
            <person name="Kyrpides N."/>
            <person name="Mavromatis K."/>
            <person name="Ivanova N."/>
            <person name="Brettin T."/>
            <person name="Detter J.C."/>
            <person name="Han C."/>
            <person name="Larimer F."/>
            <person name="Land M."/>
            <person name="Hauser L."/>
            <person name="Markowitz V."/>
            <person name="Cheng J.-F."/>
            <person name="Hugenholtz P."/>
            <person name="Woyke T."/>
            <person name="Wu D."/>
            <person name="Brambilla E."/>
            <person name="Klenk H.-P."/>
            <person name="Eisen J.A."/>
        </authorList>
    </citation>
    <scope>NUCLEOTIDE SEQUENCE [LARGE SCALE GENOMIC DNA]</scope>
    <source>
        <strain evidence="5">DSM 18391 / NRRL B-41598 / KBS 63</strain>
    </source>
</reference>
<keyword evidence="5" id="KW-1185">Reference proteome</keyword>
<dbReference type="InterPro" id="IPR050595">
    <property type="entry name" value="Bact_response_regulator"/>
</dbReference>
<dbReference type="InterPro" id="IPR001789">
    <property type="entry name" value="Sig_transdc_resp-reg_receiver"/>
</dbReference>
<evidence type="ECO:0000259" key="3">
    <source>
        <dbReference type="PROSITE" id="PS50110"/>
    </source>
</evidence>
<dbReference type="GO" id="GO:0003677">
    <property type="term" value="F:DNA binding"/>
    <property type="evidence" value="ECO:0007669"/>
    <property type="project" value="UniProtKB-KW"/>
</dbReference>
<dbReference type="AlphaFoldDB" id="I3ZKT0"/>
<name>I3ZKT0_TERRK</name>
<dbReference type="PANTHER" id="PTHR44591">
    <property type="entry name" value="STRESS RESPONSE REGULATOR PROTEIN 1"/>
    <property type="match status" value="1"/>
</dbReference>
<protein>
    <submittedName>
        <fullName evidence="4">Response regulator with CheY-like receiver domain and winged-helix DNA-binding domain</fullName>
    </submittedName>
</protein>
<dbReference type="GO" id="GO:0000160">
    <property type="term" value="P:phosphorelay signal transduction system"/>
    <property type="evidence" value="ECO:0007669"/>
    <property type="project" value="InterPro"/>
</dbReference>
<feature type="modified residue" description="4-aspartylphosphate" evidence="2">
    <location>
        <position position="90"/>
    </location>
</feature>
<dbReference type="EMBL" id="CP003379">
    <property type="protein sequence ID" value="AFL89848.1"/>
    <property type="molecule type" value="Genomic_DNA"/>
</dbReference>
<evidence type="ECO:0000256" key="2">
    <source>
        <dbReference type="PROSITE-ProRule" id="PRU00169"/>
    </source>
</evidence>
<dbReference type="Pfam" id="PF00072">
    <property type="entry name" value="Response_reg"/>
    <property type="match status" value="1"/>
</dbReference>
<organism evidence="4 5">
    <name type="scientific">Terriglobus roseus (strain DSM 18391 / NRRL B-41598 / KBS 63)</name>
    <dbReference type="NCBI Taxonomy" id="926566"/>
    <lineage>
        <taxon>Bacteria</taxon>
        <taxon>Pseudomonadati</taxon>
        <taxon>Acidobacteriota</taxon>
        <taxon>Terriglobia</taxon>
        <taxon>Terriglobales</taxon>
        <taxon>Acidobacteriaceae</taxon>
        <taxon>Terriglobus</taxon>
    </lineage>
</organism>
<proteinExistence type="predicted"/>
<dbReference type="PANTHER" id="PTHR44591:SF3">
    <property type="entry name" value="RESPONSE REGULATORY DOMAIN-CONTAINING PROTEIN"/>
    <property type="match status" value="1"/>
</dbReference>
<dbReference type="HOGENOM" id="CLU_000445_69_8_0"/>
<dbReference type="PROSITE" id="PS50110">
    <property type="entry name" value="RESPONSE_REGULATORY"/>
    <property type="match status" value="1"/>
</dbReference>
<keyword evidence="4" id="KW-0238">DNA-binding</keyword>
<dbReference type="Proteomes" id="UP000006056">
    <property type="component" value="Chromosome"/>
</dbReference>
<dbReference type="OrthoDB" id="9800897at2"/>
<dbReference type="Gene3D" id="3.40.50.2300">
    <property type="match status" value="1"/>
</dbReference>
<dbReference type="STRING" id="926566.Terro_3634"/>
<gene>
    <name evidence="4" type="ordered locus">Terro_3634</name>
</gene>
<dbReference type="SUPFAM" id="SSF52172">
    <property type="entry name" value="CheY-like"/>
    <property type="match status" value="1"/>
</dbReference>
<evidence type="ECO:0000313" key="5">
    <source>
        <dbReference type="Proteomes" id="UP000006056"/>
    </source>
</evidence>
<dbReference type="InterPro" id="IPR011006">
    <property type="entry name" value="CheY-like_superfamily"/>
</dbReference>
<feature type="domain" description="Response regulatory" evidence="3">
    <location>
        <begin position="41"/>
        <end position="157"/>
    </location>
</feature>
<dbReference type="CDD" id="cd00156">
    <property type="entry name" value="REC"/>
    <property type="match status" value="1"/>
</dbReference>
<dbReference type="eggNOG" id="COG0745">
    <property type="taxonomic scope" value="Bacteria"/>
</dbReference>
<dbReference type="RefSeq" id="WP_014787109.1">
    <property type="nucleotide sequence ID" value="NC_018014.1"/>
</dbReference>
<evidence type="ECO:0000256" key="1">
    <source>
        <dbReference type="ARBA" id="ARBA00022553"/>
    </source>
</evidence>
<evidence type="ECO:0000313" key="4">
    <source>
        <dbReference type="EMBL" id="AFL89848.1"/>
    </source>
</evidence>
<dbReference type="KEGG" id="trs:Terro_3634"/>
<accession>I3ZKT0</accession>
<sequence>MFLSYEGVSRYDLVRGLDGSGPLLDGKSDLSGKTRGTALPRVLIVDDERLIADTLTQIFNMHGFDAFCAYSGVDALHLAESFRPDYLLADVMMPKLNGIDLAMAMERKIPNLKVLLFSGQASTTASMHAQQIGDQGFTIAAKPMHPEELVQKLRTVQPRF</sequence>